<dbReference type="Proteomes" id="UP000186698">
    <property type="component" value="Chromosome 7L"/>
</dbReference>
<keyword evidence="3" id="KW-1185">Reference proteome</keyword>
<gene>
    <name evidence="4" type="primary">LOC108696874</name>
</gene>
<feature type="compositionally biased region" description="Low complexity" evidence="1">
    <location>
        <begin position="38"/>
        <end position="55"/>
    </location>
</feature>
<dbReference type="RefSeq" id="XP_018082055.1">
    <property type="nucleotide sequence ID" value="XM_018226566.2"/>
</dbReference>
<name>A0A1L8FPG7_XENLA</name>
<keyword evidence="2" id="KW-0812">Transmembrane</keyword>
<feature type="region of interest" description="Disordered" evidence="1">
    <location>
        <begin position="24"/>
        <end position="65"/>
    </location>
</feature>
<keyword evidence="2" id="KW-0472">Membrane</keyword>
<evidence type="ECO:0000313" key="4">
    <source>
        <dbReference type="RefSeq" id="XP_018082055.1"/>
    </source>
</evidence>
<dbReference type="PaxDb" id="8355-A0A1L8FPG7"/>
<evidence type="ECO:0000256" key="2">
    <source>
        <dbReference type="SAM" id="Phobius"/>
    </source>
</evidence>
<feature type="transmembrane region" description="Helical" evidence="2">
    <location>
        <begin position="190"/>
        <end position="211"/>
    </location>
</feature>
<dbReference type="Bgee" id="108696874">
    <property type="expression patterns" value="Expressed in gastrula and 2 other cell types or tissues"/>
</dbReference>
<evidence type="ECO:0000313" key="3">
    <source>
        <dbReference type="Proteomes" id="UP000186698"/>
    </source>
</evidence>
<keyword evidence="2" id="KW-1133">Transmembrane helix</keyword>
<dbReference type="AlphaFoldDB" id="A0A1L8FPG7"/>
<dbReference type="KEGG" id="xla:108696874"/>
<organism evidence="3 4">
    <name type="scientific">Xenopus laevis</name>
    <name type="common">African clawed frog</name>
    <dbReference type="NCBI Taxonomy" id="8355"/>
    <lineage>
        <taxon>Eukaryota</taxon>
        <taxon>Metazoa</taxon>
        <taxon>Chordata</taxon>
        <taxon>Craniata</taxon>
        <taxon>Vertebrata</taxon>
        <taxon>Euteleostomi</taxon>
        <taxon>Amphibia</taxon>
        <taxon>Batrachia</taxon>
        <taxon>Anura</taxon>
        <taxon>Pipoidea</taxon>
        <taxon>Pipidae</taxon>
        <taxon>Xenopodinae</taxon>
        <taxon>Xenopus</taxon>
        <taxon>Xenopus</taxon>
    </lineage>
</organism>
<proteinExistence type="predicted"/>
<dbReference type="OrthoDB" id="10615165at2759"/>
<sequence length="234" mass="26030">MEMSQLSYPILCYPPPEYYTLYIDPPAYEPPNPSSTTYSDSSLPPYQPSPQSSASIERTSEGSPPDYCELSLPYCINNGSSLHAPPLDPVSTTAELPPPGNYELPPPYCITTHSSLRAPPAPAHQQLELTVQLKANNSFMLFCLFTFIFFPPFGLVCIIYFCKVKWFIHRGDFEKVKTLSVTTNHINKTLFLFSLPLGVTIYTAILLVCVLTSRSALATQKNATHYMTGIDFSP</sequence>
<dbReference type="GeneID" id="108696874"/>
<protein>
    <submittedName>
        <fullName evidence="4">Extensin</fullName>
    </submittedName>
</protein>
<accession>A0A1L8FPG7</accession>
<reference evidence="4" key="1">
    <citation type="submission" date="2025-08" db="UniProtKB">
        <authorList>
            <consortium name="RefSeq"/>
        </authorList>
    </citation>
    <scope>IDENTIFICATION</scope>
    <source>
        <strain evidence="4">J_2021</strain>
        <tissue evidence="4">Erythrocytes</tissue>
    </source>
</reference>
<evidence type="ECO:0000256" key="1">
    <source>
        <dbReference type="SAM" id="MobiDB-lite"/>
    </source>
</evidence>
<feature type="transmembrane region" description="Helical" evidence="2">
    <location>
        <begin position="139"/>
        <end position="161"/>
    </location>
</feature>